<gene>
    <name evidence="1" type="ORF">GXM_08514</name>
</gene>
<dbReference type="KEGG" id="nsh:GXM_08514"/>
<organism evidence="1 2">
    <name type="scientific">Nostoc sphaeroides CCNUC1</name>
    <dbReference type="NCBI Taxonomy" id="2653204"/>
    <lineage>
        <taxon>Bacteria</taxon>
        <taxon>Bacillati</taxon>
        <taxon>Cyanobacteriota</taxon>
        <taxon>Cyanophyceae</taxon>
        <taxon>Nostocales</taxon>
        <taxon>Nostocaceae</taxon>
        <taxon>Nostoc</taxon>
    </lineage>
</organism>
<protein>
    <submittedName>
        <fullName evidence="1">Uncharacterized protein</fullName>
    </submittedName>
</protein>
<dbReference type="Proteomes" id="UP000326678">
    <property type="component" value="Chromosome Gxm2"/>
</dbReference>
<reference evidence="1 2" key="1">
    <citation type="submission" date="2019-10" db="EMBL/GenBank/DDBJ databases">
        <title>Genomic and transcriptomic insights into the perfect genentic adaptation of a filamentous nitrogen-fixing cyanobacterium to rice fields.</title>
        <authorList>
            <person name="Chen Z."/>
        </authorList>
    </citation>
    <scope>NUCLEOTIDE SEQUENCE [LARGE SCALE GENOMIC DNA]</scope>
    <source>
        <strain evidence="1">CCNUC1</strain>
    </source>
</reference>
<keyword evidence="2" id="KW-1185">Reference proteome</keyword>
<sequence>MCLSSCILQEVMSGMGKALGNYLPRLESSAIGSKQIPLSQNEVE</sequence>
<accession>A0A5P8WEJ3</accession>
<evidence type="ECO:0000313" key="2">
    <source>
        <dbReference type="Proteomes" id="UP000326678"/>
    </source>
</evidence>
<proteinExistence type="predicted"/>
<dbReference type="EMBL" id="CP045227">
    <property type="protein sequence ID" value="QFS51020.1"/>
    <property type="molecule type" value="Genomic_DNA"/>
</dbReference>
<name>A0A5P8WEJ3_9NOSO</name>
<evidence type="ECO:0000313" key="1">
    <source>
        <dbReference type="EMBL" id="QFS51020.1"/>
    </source>
</evidence>
<dbReference type="AlphaFoldDB" id="A0A5P8WEJ3"/>